<dbReference type="InterPro" id="IPR001638">
    <property type="entry name" value="Solute-binding_3/MltF_N"/>
</dbReference>
<dbReference type="SMART" id="SM00062">
    <property type="entry name" value="PBPb"/>
    <property type="match status" value="1"/>
</dbReference>
<dbReference type="SUPFAM" id="SSF53850">
    <property type="entry name" value="Periplasmic binding protein-like II"/>
    <property type="match status" value="1"/>
</dbReference>
<keyword evidence="1 2" id="KW-0732">Signal</keyword>
<feature type="domain" description="Solute-binding protein family 3/N-terminal" evidence="3">
    <location>
        <begin position="39"/>
        <end position="254"/>
    </location>
</feature>
<dbReference type="PANTHER" id="PTHR35936:SF17">
    <property type="entry name" value="ARGININE-BINDING EXTRACELLULAR PROTEIN ARTP"/>
    <property type="match status" value="1"/>
</dbReference>
<reference evidence="4 5" key="1">
    <citation type="submission" date="2014-04" db="EMBL/GenBank/DDBJ databases">
        <title>Whole genome sequence of 'Brachyspira hampsonii' D13-03603F2.</title>
        <authorList>
            <person name="Patterson A.H."/>
            <person name="Chaban B."/>
            <person name="Fernando C."/>
            <person name="Harding J.C."/>
            <person name="Hill J.E."/>
        </authorList>
    </citation>
    <scope>NUCLEOTIDE SEQUENCE [LARGE SCALE GENOMIC DNA]</scope>
    <source>
        <strain evidence="4 5">D13-03603F2</strain>
    </source>
</reference>
<dbReference type="CDD" id="cd13624">
    <property type="entry name" value="PBP2_Arg_Lys_His"/>
    <property type="match status" value="1"/>
</dbReference>
<evidence type="ECO:0000313" key="5">
    <source>
        <dbReference type="Proteomes" id="UP000238924"/>
    </source>
</evidence>
<evidence type="ECO:0000259" key="3">
    <source>
        <dbReference type="SMART" id="SM00062"/>
    </source>
</evidence>
<accession>A0ABX5B6N0</accession>
<feature type="signal peptide" evidence="2">
    <location>
        <begin position="1"/>
        <end position="28"/>
    </location>
</feature>
<dbReference type="RefSeq" id="WP_013113451.1">
    <property type="nucleotide sequence ID" value="NZ_JAWLPZ010000001.1"/>
</dbReference>
<dbReference type="Proteomes" id="UP000238924">
    <property type="component" value="Unassembled WGS sequence"/>
</dbReference>
<evidence type="ECO:0000313" key="4">
    <source>
        <dbReference type="EMBL" id="PPS22449.1"/>
    </source>
</evidence>
<evidence type="ECO:0000256" key="2">
    <source>
        <dbReference type="SAM" id="SignalP"/>
    </source>
</evidence>
<dbReference type="EMBL" id="JJMJ01000070">
    <property type="protein sequence ID" value="PPS22449.1"/>
    <property type="molecule type" value="Genomic_DNA"/>
</dbReference>
<dbReference type="Pfam" id="PF00497">
    <property type="entry name" value="SBP_bac_3"/>
    <property type="match status" value="1"/>
</dbReference>
<organism evidence="4 5">
    <name type="scientific">Brachyspira murdochii</name>
    <dbReference type="NCBI Taxonomy" id="84378"/>
    <lineage>
        <taxon>Bacteria</taxon>
        <taxon>Pseudomonadati</taxon>
        <taxon>Spirochaetota</taxon>
        <taxon>Spirochaetia</taxon>
        <taxon>Brachyspirales</taxon>
        <taxon>Brachyspiraceae</taxon>
        <taxon>Brachyspira</taxon>
    </lineage>
</organism>
<name>A0ABX5B6N0_9SPIR</name>
<dbReference type="Gene3D" id="3.40.190.10">
    <property type="entry name" value="Periplasmic binding protein-like II"/>
    <property type="match status" value="2"/>
</dbReference>
<comment type="caution">
    <text evidence="4">The sequence shown here is derived from an EMBL/GenBank/DDBJ whole genome shotgun (WGS) entry which is preliminary data.</text>
</comment>
<feature type="chain" id="PRO_5046286130" evidence="2">
    <location>
        <begin position="29"/>
        <end position="254"/>
    </location>
</feature>
<protein>
    <submittedName>
        <fullName evidence="4">Amino acid ABC transporter substrate-binding protein</fullName>
    </submittedName>
</protein>
<sequence length="254" mass="27983">MKRILIFIMIISSALLSSCSNNSKSSNASNTAEETIKDPIYVGIDVDFPPFGYLDNGNIAGFDYDIMSEALKLAGINGEFVHMQFSGLLPALQAKKIDAIVAGMTVTEERKQFVNFTEPYYVSSQVMLVHKDDNTISTFDDLAGKNIGVVIGTTGDTVMSERTDINVEKFDTGAAAVLALKSKKISAVVFDKEPCKNFAKYNDDIKLIESDAIEEDYAIAVRKEDTLLLEKINEGLAQIMTNGTYEKLIEKNFK</sequence>
<dbReference type="PROSITE" id="PS51257">
    <property type="entry name" value="PROKAR_LIPOPROTEIN"/>
    <property type="match status" value="1"/>
</dbReference>
<evidence type="ECO:0000256" key="1">
    <source>
        <dbReference type="ARBA" id="ARBA00022729"/>
    </source>
</evidence>
<dbReference type="PANTHER" id="PTHR35936">
    <property type="entry name" value="MEMBRANE-BOUND LYTIC MUREIN TRANSGLYCOSYLASE F"/>
    <property type="match status" value="1"/>
</dbReference>
<proteinExistence type="predicted"/>
<gene>
    <name evidence="4" type="ORF">DJ52_04865</name>
</gene>
<keyword evidence="5" id="KW-1185">Reference proteome</keyword>